<dbReference type="VEuPathDB" id="FungiDB:VP01_3793g1"/>
<evidence type="ECO:0000313" key="3">
    <source>
        <dbReference type="Proteomes" id="UP000037035"/>
    </source>
</evidence>
<comment type="caution">
    <text evidence="2">The sequence shown here is derived from an EMBL/GenBank/DDBJ whole genome shotgun (WGS) entry which is preliminary data.</text>
</comment>
<sequence>MLCSICVTIPKAHCTEEEVIILKGEERRDVFLFIRQGWYVITMFYSIGYSQKEGILIVRGGRKEWFSVDILCYSTATLLNQTLHQWRNKFDYVKHVVILCYDIVKPSGNFQGFPQLGYYLQPLDASLTCHHNIWPYVMKTHRQKLDTVALEDLNIGVGESGSRSGSSSKEEKNRIGLQSIFVWVDSGVIEPFDAEWCLVDDSFQSSYPHSQCNPNIKKEYQVHKMVTIADMVCDHFKTKNKFLRMNHIIFLMILHSLLLIIYLEINTSYKKPHPEFDLTFIQEIDVKALASGCHGNIPGDMQSHVGFHSLYCIMHGIFGGSVWTAQQYMRVAERVSQTLFNYSWKNLYFGLGDIAIETAKKLAQLSAVDMQHAPAHTSIKLAQLPAVGMQHAQAKLPSKLHMFAYVDVLAQSLCSLKNRSFLMQAAIQTPPVCMCRCFGTVTAQCLCIKYWLNHSGRKVVVTSKAFLDFLHVNFRHGYLVSSSSSFFRCKSEWSYRTTLVKTSSSNRLGIVYYKHLKKRLIISLKSVVVGSKVMSVVVVSYVYETWGIQWIF</sequence>
<organism evidence="2 3">
    <name type="scientific">Puccinia sorghi</name>
    <dbReference type="NCBI Taxonomy" id="27349"/>
    <lineage>
        <taxon>Eukaryota</taxon>
        <taxon>Fungi</taxon>
        <taxon>Dikarya</taxon>
        <taxon>Basidiomycota</taxon>
        <taxon>Pucciniomycotina</taxon>
        <taxon>Pucciniomycetes</taxon>
        <taxon>Pucciniales</taxon>
        <taxon>Pucciniaceae</taxon>
        <taxon>Puccinia</taxon>
    </lineage>
</organism>
<accession>A0A0L6UUA6</accession>
<dbReference type="Proteomes" id="UP000037035">
    <property type="component" value="Unassembled WGS sequence"/>
</dbReference>
<proteinExistence type="predicted"/>
<name>A0A0L6UUA6_9BASI</name>
<evidence type="ECO:0000256" key="1">
    <source>
        <dbReference type="SAM" id="Phobius"/>
    </source>
</evidence>
<keyword evidence="1" id="KW-0812">Transmembrane</keyword>
<dbReference type="EMBL" id="LAVV01008827">
    <property type="protein sequence ID" value="KNZ51827.1"/>
    <property type="molecule type" value="Genomic_DNA"/>
</dbReference>
<reference evidence="2 3" key="1">
    <citation type="submission" date="2015-08" db="EMBL/GenBank/DDBJ databases">
        <title>Next Generation Sequencing and Analysis of the Genome of Puccinia sorghi L Schw, the Causal Agent of Maize Common Rust.</title>
        <authorList>
            <person name="Rochi L."/>
            <person name="Burguener G."/>
            <person name="Darino M."/>
            <person name="Turjanski A."/>
            <person name="Kreff E."/>
            <person name="Dieguez M.J."/>
            <person name="Sacco F."/>
        </authorList>
    </citation>
    <scope>NUCLEOTIDE SEQUENCE [LARGE SCALE GENOMIC DNA]</scope>
    <source>
        <strain evidence="2 3">RO10H11247</strain>
    </source>
</reference>
<dbReference type="AlphaFoldDB" id="A0A0L6UUA6"/>
<feature type="transmembrane region" description="Helical" evidence="1">
    <location>
        <begin position="247"/>
        <end position="265"/>
    </location>
</feature>
<feature type="transmembrane region" description="Helical" evidence="1">
    <location>
        <begin position="522"/>
        <end position="543"/>
    </location>
</feature>
<evidence type="ECO:0000313" key="2">
    <source>
        <dbReference type="EMBL" id="KNZ51827.1"/>
    </source>
</evidence>
<keyword evidence="3" id="KW-1185">Reference proteome</keyword>
<protein>
    <submittedName>
        <fullName evidence="2">Uncharacterized protein</fullName>
    </submittedName>
</protein>
<gene>
    <name evidence="2" type="ORF">VP01_3793g1</name>
</gene>
<keyword evidence="1" id="KW-0472">Membrane</keyword>
<keyword evidence="1" id="KW-1133">Transmembrane helix</keyword>
<feature type="transmembrane region" description="Helical" evidence="1">
    <location>
        <begin position="305"/>
        <end position="325"/>
    </location>
</feature>